<feature type="compositionally biased region" description="Polar residues" evidence="11">
    <location>
        <begin position="1142"/>
        <end position="1152"/>
    </location>
</feature>
<evidence type="ECO:0000313" key="14">
    <source>
        <dbReference type="Proteomes" id="UP000285301"/>
    </source>
</evidence>
<accession>A0A443RNJ6</accession>
<keyword evidence="6" id="KW-0805">Transcription regulation</keyword>
<keyword evidence="5" id="KW-0862">Zinc</keyword>
<feature type="region of interest" description="Disordered" evidence="11">
    <location>
        <begin position="1133"/>
        <end position="1224"/>
    </location>
</feature>
<dbReference type="InterPro" id="IPR046341">
    <property type="entry name" value="SET_dom_sf"/>
</dbReference>
<feature type="compositionally biased region" description="Polar residues" evidence="11">
    <location>
        <begin position="587"/>
        <end position="598"/>
    </location>
</feature>
<dbReference type="PANTHER" id="PTHR16515:SF49">
    <property type="entry name" value="GASTRULA ZINC FINGER PROTEIN XLCGF49.1-LIKE-RELATED"/>
    <property type="match status" value="1"/>
</dbReference>
<dbReference type="Proteomes" id="UP000285301">
    <property type="component" value="Unassembled WGS sequence"/>
</dbReference>
<feature type="domain" description="C2H2-type" evidence="12">
    <location>
        <begin position="1057"/>
        <end position="1084"/>
    </location>
</feature>
<dbReference type="InterPro" id="IPR050331">
    <property type="entry name" value="Zinc_finger"/>
</dbReference>
<organism evidence="13 14">
    <name type="scientific">Dinothrombium tinctorium</name>
    <dbReference type="NCBI Taxonomy" id="1965070"/>
    <lineage>
        <taxon>Eukaryota</taxon>
        <taxon>Metazoa</taxon>
        <taxon>Ecdysozoa</taxon>
        <taxon>Arthropoda</taxon>
        <taxon>Chelicerata</taxon>
        <taxon>Arachnida</taxon>
        <taxon>Acari</taxon>
        <taxon>Acariformes</taxon>
        <taxon>Trombidiformes</taxon>
        <taxon>Prostigmata</taxon>
        <taxon>Anystina</taxon>
        <taxon>Parasitengona</taxon>
        <taxon>Trombidioidea</taxon>
        <taxon>Trombidiidae</taxon>
        <taxon>Dinothrombium</taxon>
    </lineage>
</organism>
<evidence type="ECO:0000256" key="9">
    <source>
        <dbReference type="ARBA" id="ARBA00023242"/>
    </source>
</evidence>
<sequence length="1282" mass="142823">AAEKESSEFGTVVHCEKGAELYQVFSGFQKGVFEAVFTDRMASHKKRALPEEGIRYIGKGDEEDVLSGSDYCNDPDDDSLGHIEAAYGTLTAHKLFSTVPQELEFRPRGGHTGSGDSGFHNVSIWSRVDLRAGTRFGPYAGKTSKQPIPETVNWKRGFEAATTLRERSQWRNTHVAGREIAECEHISDSIATADATNVSLGPVVEKAVTDVAGTFNFWFEIIDFSSLQWITYFKTTDLVADRNTVLLLFRGQLYIELIRDVKSGTELHLVFDEVLLITEDDVTKNIDKPEGSLLAFLLRNAVSTPSPAPYLNAILTALGEHRPFTALTDQFRKSKFDANLASPKGSASPSSTGPFRARLSTPTTKEANKCKSSFEDSHPSSSSDGTLKCSLCELSFSDQLRLSDHIATEHLVEREFKCNQCPKEFGWKSNLTRHQVQHESRRYICESCKKEFTDPSNLQRHIRSQHIGARSHACSECGKTFATSSGLKQHTHIHSSVKPFRCEVCFKAYTQFSNLCRHKRMHITCRQQIKCKKCGQSFPTAAALSKHKKFCEGTGSSLVAGIPRNEVSINTSANNNISNQVEPPQGETATRNSSKTSPCILNLNSPTSPIAAQNPFLLYPRTGFPFFPSPLFGFPQNIFPNAQIPSGIASDTSLGVNSLTSPSSSNSLPANQGLKEVKTPEIKKEVEETKIIERERNTSKTEIITEKNSASFNQKQAVSGQKSFDKYCITRTFLEQQNSSFDEEPQKLKSESMASNRTSSPKQGSVCPEGVIGNNGYLKYSQMSSHRNDAPFDLSRSNKSRLSMISVEESPEFKSRIHEENVDEPLDLRVSRKRSHHHHHIHNSLSLANSEFTVGKQLNLFPDHKPHSDIRQESLNTGPLNTKAAEHFPRPFSPTKFPMAYPRPIHPLLIESMYRMQMDAVSKPPSAPPFSMFNDQQRFLPAFPPRYPLLNPAMMTNSTAAAAAAATFDLMRAHMQEKIGKTTAVQEMMAPQMIKSKERYTCKFCGKVFPRSANLTRHLRTHTGEQPYKCKYCERSFSISSNLQRHVRNIHNKEKPFKCPLCDRCFGQQTNLDRHLKKHEADGPTILDDSPKLLNENEDKDNGDAYFSEIRSFMGKVTSDHRALEAAKLMAPPGYIPDKKNLNNSSPFNGTNNDEETGHEEESSDLEEGVTPTKKSRLNSDSSSNVEDDAASVTSFADSVSVASDTETISPSNLYTRHNSKNSNFNGELNLSRYTRPDISSVVACLSKKAEQKQKLNGHEETKNDANESKTKNGALVVNGDQ</sequence>
<feature type="domain" description="C2H2-type" evidence="12">
    <location>
        <begin position="416"/>
        <end position="443"/>
    </location>
</feature>
<feature type="domain" description="C2H2-type" evidence="12">
    <location>
        <begin position="387"/>
        <end position="415"/>
    </location>
</feature>
<evidence type="ECO:0000256" key="10">
    <source>
        <dbReference type="PROSITE-ProRule" id="PRU00042"/>
    </source>
</evidence>
<dbReference type="GO" id="GO:0003677">
    <property type="term" value="F:DNA binding"/>
    <property type="evidence" value="ECO:0007669"/>
    <property type="project" value="UniProtKB-KW"/>
</dbReference>
<dbReference type="FunFam" id="3.30.160.60:FF:000110">
    <property type="entry name" value="Zinc finger protein-like"/>
    <property type="match status" value="1"/>
</dbReference>
<dbReference type="GO" id="GO:0006355">
    <property type="term" value="P:regulation of DNA-templated transcription"/>
    <property type="evidence" value="ECO:0007669"/>
    <property type="project" value="UniProtKB-ARBA"/>
</dbReference>
<evidence type="ECO:0000256" key="6">
    <source>
        <dbReference type="ARBA" id="ARBA00023015"/>
    </source>
</evidence>
<keyword evidence="14" id="KW-1185">Reference proteome</keyword>
<dbReference type="FunFam" id="3.30.160.60:FF:000126">
    <property type="entry name" value="Mds1 and evi1 complex locus protein"/>
    <property type="match status" value="1"/>
</dbReference>
<evidence type="ECO:0000256" key="4">
    <source>
        <dbReference type="ARBA" id="ARBA00022771"/>
    </source>
</evidence>
<feature type="compositionally biased region" description="Basic and acidic residues" evidence="11">
    <location>
        <begin position="366"/>
        <end position="378"/>
    </location>
</feature>
<keyword evidence="2" id="KW-0479">Metal-binding</keyword>
<feature type="domain" description="C2H2-type" evidence="12">
    <location>
        <begin position="472"/>
        <end position="499"/>
    </location>
</feature>
<feature type="domain" description="C2H2-type" evidence="12">
    <location>
        <begin position="529"/>
        <end position="558"/>
    </location>
</feature>
<dbReference type="Pfam" id="PF00096">
    <property type="entry name" value="zf-C2H2"/>
    <property type="match status" value="8"/>
</dbReference>
<feature type="compositionally biased region" description="Polar residues" evidence="11">
    <location>
        <begin position="1192"/>
        <end position="1224"/>
    </location>
</feature>
<evidence type="ECO:0000256" key="3">
    <source>
        <dbReference type="ARBA" id="ARBA00022737"/>
    </source>
</evidence>
<dbReference type="InterPro" id="IPR036236">
    <property type="entry name" value="Znf_C2H2_sf"/>
</dbReference>
<keyword evidence="7" id="KW-0238">DNA-binding</keyword>
<dbReference type="InterPro" id="IPR013087">
    <property type="entry name" value="Znf_C2H2_type"/>
</dbReference>
<feature type="region of interest" description="Disordered" evidence="11">
    <location>
        <begin position="1081"/>
        <end position="1100"/>
    </location>
</feature>
<evidence type="ECO:0000256" key="11">
    <source>
        <dbReference type="SAM" id="MobiDB-lite"/>
    </source>
</evidence>
<dbReference type="FunFam" id="3.30.160.60:FF:000159">
    <property type="entry name" value="Mds1 and evi1 complex locus protein"/>
    <property type="match status" value="1"/>
</dbReference>
<dbReference type="FunFam" id="3.30.160.60:FF:000929">
    <property type="entry name" value="Uncharacterized protein, isoform B"/>
    <property type="match status" value="1"/>
</dbReference>
<evidence type="ECO:0000256" key="1">
    <source>
        <dbReference type="ARBA" id="ARBA00004123"/>
    </source>
</evidence>
<feature type="compositionally biased region" description="Polar residues" evidence="11">
    <location>
        <begin position="752"/>
        <end position="763"/>
    </location>
</feature>
<dbReference type="Gene3D" id="3.30.160.60">
    <property type="entry name" value="Classic Zinc Finger"/>
    <property type="match status" value="7"/>
</dbReference>
<feature type="non-terminal residue" evidence="13">
    <location>
        <position position="1"/>
    </location>
</feature>
<dbReference type="SUPFAM" id="SSF57667">
    <property type="entry name" value="beta-beta-alpha zinc fingers"/>
    <property type="match status" value="5"/>
</dbReference>
<feature type="domain" description="C2H2-type" evidence="12">
    <location>
        <begin position="500"/>
        <end position="527"/>
    </location>
</feature>
<evidence type="ECO:0000256" key="5">
    <source>
        <dbReference type="ARBA" id="ARBA00022833"/>
    </source>
</evidence>
<evidence type="ECO:0000259" key="12">
    <source>
        <dbReference type="PROSITE" id="PS50157"/>
    </source>
</evidence>
<evidence type="ECO:0000256" key="7">
    <source>
        <dbReference type="ARBA" id="ARBA00023125"/>
    </source>
</evidence>
<comment type="subcellular location">
    <subcellularLocation>
        <location evidence="1">Nucleus</location>
    </subcellularLocation>
</comment>
<dbReference type="PROSITE" id="PS00028">
    <property type="entry name" value="ZINC_FINGER_C2H2_1"/>
    <property type="match status" value="7"/>
</dbReference>
<dbReference type="GO" id="GO:0005634">
    <property type="term" value="C:nucleus"/>
    <property type="evidence" value="ECO:0007669"/>
    <property type="project" value="UniProtKB-SubCell"/>
</dbReference>
<feature type="region of interest" description="Disordered" evidence="11">
    <location>
        <begin position="573"/>
        <end position="598"/>
    </location>
</feature>
<feature type="region of interest" description="Disordered" evidence="11">
    <location>
        <begin position="738"/>
        <end position="770"/>
    </location>
</feature>
<keyword evidence="4 10" id="KW-0863">Zinc-finger</keyword>
<proteinExistence type="predicted"/>
<dbReference type="FunFam" id="3.30.160.60:FF:000150">
    <property type="entry name" value="Mds1 and evi1 complex locus protein"/>
    <property type="match status" value="1"/>
</dbReference>
<feature type="non-terminal residue" evidence="13">
    <location>
        <position position="1282"/>
    </location>
</feature>
<feature type="compositionally biased region" description="Basic and acidic residues" evidence="11">
    <location>
        <begin position="1089"/>
        <end position="1100"/>
    </location>
</feature>
<feature type="region of interest" description="Disordered" evidence="11">
    <location>
        <begin position="1251"/>
        <end position="1282"/>
    </location>
</feature>
<dbReference type="STRING" id="1965070.A0A443RNJ6"/>
<feature type="compositionally biased region" description="Basic and acidic residues" evidence="11">
    <location>
        <begin position="1251"/>
        <end position="1271"/>
    </location>
</feature>
<evidence type="ECO:0000256" key="8">
    <source>
        <dbReference type="ARBA" id="ARBA00023163"/>
    </source>
</evidence>
<dbReference type="PANTHER" id="PTHR16515">
    <property type="entry name" value="PR DOMAIN ZINC FINGER PROTEIN"/>
    <property type="match status" value="1"/>
</dbReference>
<keyword evidence="3" id="KW-0677">Repeat</keyword>
<comment type="caution">
    <text evidence="13">The sequence shown here is derived from an EMBL/GenBank/DDBJ whole genome shotgun (WGS) entry which is preliminary data.</text>
</comment>
<evidence type="ECO:0000313" key="13">
    <source>
        <dbReference type="EMBL" id="RWS16856.1"/>
    </source>
</evidence>
<keyword evidence="8" id="KW-0804">Transcription</keyword>
<reference evidence="13 14" key="1">
    <citation type="journal article" date="2018" name="Gigascience">
        <title>Genomes of trombidid mites reveal novel predicted allergens and laterally-transferred genes associated with secondary metabolism.</title>
        <authorList>
            <person name="Dong X."/>
            <person name="Chaisiri K."/>
            <person name="Xia D."/>
            <person name="Armstrong S.D."/>
            <person name="Fang Y."/>
            <person name="Donnelly M.J."/>
            <person name="Kadowaki T."/>
            <person name="McGarry J.W."/>
            <person name="Darby A.C."/>
            <person name="Makepeace B.L."/>
        </authorList>
    </citation>
    <scope>NUCLEOTIDE SEQUENCE [LARGE SCALE GENOMIC DNA]</scope>
    <source>
        <strain evidence="13">UoL-WK</strain>
    </source>
</reference>
<dbReference type="OrthoDB" id="9368434at2759"/>
<dbReference type="GO" id="GO:0008270">
    <property type="term" value="F:zinc ion binding"/>
    <property type="evidence" value="ECO:0007669"/>
    <property type="project" value="UniProtKB-KW"/>
</dbReference>
<protein>
    <submittedName>
        <fullName evidence="13">MDS1 and EVI1 complex locus protein EVI1-A-like protein</fullName>
    </submittedName>
</protein>
<feature type="domain" description="C2H2-type" evidence="12">
    <location>
        <begin position="1028"/>
        <end position="1056"/>
    </location>
</feature>
<feature type="compositionally biased region" description="Acidic residues" evidence="11">
    <location>
        <begin position="1153"/>
        <end position="1168"/>
    </location>
</feature>
<dbReference type="FunFam" id="3.30.160.60:FF:000112">
    <property type="entry name" value="Mds1 and evi1 complex locus protein"/>
    <property type="match status" value="1"/>
</dbReference>
<dbReference type="PROSITE" id="PS50157">
    <property type="entry name" value="ZINC_FINGER_C2H2_2"/>
    <property type="match status" value="9"/>
</dbReference>
<name>A0A443RNJ6_9ACAR</name>
<dbReference type="Gene3D" id="2.170.270.10">
    <property type="entry name" value="SET domain"/>
    <property type="match status" value="1"/>
</dbReference>
<gene>
    <name evidence="13" type="ORF">B4U79_01697</name>
</gene>
<dbReference type="EMBL" id="NCKU01000157">
    <property type="protein sequence ID" value="RWS16856.1"/>
    <property type="molecule type" value="Genomic_DNA"/>
</dbReference>
<feature type="domain" description="C2H2-type" evidence="12">
    <location>
        <begin position="1000"/>
        <end position="1027"/>
    </location>
</feature>
<feature type="domain" description="C2H2-type" evidence="12">
    <location>
        <begin position="443"/>
        <end position="471"/>
    </location>
</feature>
<dbReference type="SMART" id="SM00355">
    <property type="entry name" value="ZnF_C2H2"/>
    <property type="match status" value="9"/>
</dbReference>
<keyword evidence="9" id="KW-0539">Nucleus</keyword>
<feature type="region of interest" description="Disordered" evidence="11">
    <location>
        <begin position="339"/>
        <end position="384"/>
    </location>
</feature>
<evidence type="ECO:0000256" key="2">
    <source>
        <dbReference type="ARBA" id="ARBA00022723"/>
    </source>
</evidence>